<accession>A0ABR3YN72</accession>
<evidence type="ECO:0008006" key="8">
    <source>
        <dbReference type="Google" id="ProtNLM"/>
    </source>
</evidence>
<sequence>MPDIDPAALSRPAGGSTTPILGSKSLPLGQAAHKTKTNPLVPPRIDLEPLYVALRNAISAAQWKAYKDAISKFLIVSPNGEREHLHNRLIVAIYGNVTREMPELGLAPWVSANDKPIVAAPSKPSSSDAAERWLKGEVMNLPNRDRRRIKQLSHIETPYDPFESIANAFAEAHRKPMRNADTATTTSGVGMEMNFSNEARKRFAAPLAVESGEFPDASTIESRMLPICYQAGLQSGHSPDSVNLMVNATDTFIKSIIATVLSRTRSNGPGEGSSTGFGMGTGWIQTRSYKRKLHREEEAALRGELFRDKSGLLPIEARAASDREPLSMVDLRLSLDLGDTGLANFPAVSTSITNGYRDGDLANYNEYSLLSSVSETLKASESPDEAEAYTGGHSFSTSFGSQATVLHSQSQSQPKPSLPPPHDPMDIDVDITGRAPTTKHPLPFIPAPYPPPAHAHMDFLALALKCPARQYQLPSPTYLVLPSDVQIPTTATVPSSATFRSASSPPLKSASSISPPPKLSPKYKSTPFDQRPAHTCRPLTLSNNLLNYRIAAARQSAKRCASYLWLQRDADIGALTKQRGDPGGVNTALDVDMRV</sequence>
<protein>
    <recommendedName>
        <fullName evidence="8">Transcriptional coactivator HFI1/ADA1</fullName>
    </recommendedName>
</protein>
<keyword evidence="7" id="KW-1185">Reference proteome</keyword>
<evidence type="ECO:0000256" key="5">
    <source>
        <dbReference type="SAM" id="MobiDB-lite"/>
    </source>
</evidence>
<feature type="region of interest" description="Disordered" evidence="5">
    <location>
        <begin position="496"/>
        <end position="531"/>
    </location>
</feature>
<dbReference type="PANTHER" id="PTHR21277:SF5">
    <property type="entry name" value="TRANSCRIPTIONAL ADAPTER 1"/>
    <property type="match status" value="1"/>
</dbReference>
<evidence type="ECO:0000256" key="2">
    <source>
        <dbReference type="ARBA" id="ARBA00023015"/>
    </source>
</evidence>
<comment type="caution">
    <text evidence="6">The sequence shown here is derived from an EMBL/GenBank/DDBJ whole genome shotgun (WGS) entry which is preliminary data.</text>
</comment>
<evidence type="ECO:0000256" key="3">
    <source>
        <dbReference type="ARBA" id="ARBA00023163"/>
    </source>
</evidence>
<gene>
    <name evidence="6" type="ORF">Cpir12675_005846</name>
</gene>
<dbReference type="EMBL" id="JAWDJO010000222">
    <property type="protein sequence ID" value="KAL1889297.1"/>
    <property type="molecule type" value="Genomic_DNA"/>
</dbReference>
<dbReference type="InterPro" id="IPR024738">
    <property type="entry name" value="Hfi1/Tada1"/>
</dbReference>
<organism evidence="6 7">
    <name type="scientific">Ceratocystis pirilliformis</name>
    <dbReference type="NCBI Taxonomy" id="259994"/>
    <lineage>
        <taxon>Eukaryota</taxon>
        <taxon>Fungi</taxon>
        <taxon>Dikarya</taxon>
        <taxon>Ascomycota</taxon>
        <taxon>Pezizomycotina</taxon>
        <taxon>Sordariomycetes</taxon>
        <taxon>Hypocreomycetidae</taxon>
        <taxon>Microascales</taxon>
        <taxon>Ceratocystidaceae</taxon>
        <taxon>Ceratocystis</taxon>
    </lineage>
</organism>
<evidence type="ECO:0000313" key="7">
    <source>
        <dbReference type="Proteomes" id="UP001583280"/>
    </source>
</evidence>
<feature type="region of interest" description="Disordered" evidence="5">
    <location>
        <begin position="402"/>
        <end position="437"/>
    </location>
</feature>
<comment type="subcellular location">
    <subcellularLocation>
        <location evidence="1">Nucleus</location>
    </subcellularLocation>
</comment>
<dbReference type="PANTHER" id="PTHR21277">
    <property type="entry name" value="TRANSCRIPTIONAL ADAPTER 1"/>
    <property type="match status" value="1"/>
</dbReference>
<feature type="region of interest" description="Disordered" evidence="5">
    <location>
        <begin position="1"/>
        <end position="26"/>
    </location>
</feature>
<evidence type="ECO:0000256" key="1">
    <source>
        <dbReference type="ARBA" id="ARBA00004123"/>
    </source>
</evidence>
<dbReference type="Pfam" id="PF12767">
    <property type="entry name" value="SAGA-Tad1"/>
    <property type="match status" value="1"/>
</dbReference>
<dbReference type="Proteomes" id="UP001583280">
    <property type="component" value="Unassembled WGS sequence"/>
</dbReference>
<feature type="compositionally biased region" description="Low complexity" evidence="5">
    <location>
        <begin position="501"/>
        <end position="513"/>
    </location>
</feature>
<reference evidence="6 7" key="1">
    <citation type="journal article" date="2024" name="IMA Fungus">
        <title>IMA Genome - F19 : A genome assembly and annotation guide to empower mycologists, including annotated draft genome sequences of Ceratocystis pirilliformis, Diaporthe australafricana, Fusarium ophioides, Paecilomyces lecythidis, and Sporothrix stenoceras.</title>
        <authorList>
            <person name="Aylward J."/>
            <person name="Wilson A.M."/>
            <person name="Visagie C.M."/>
            <person name="Spraker J."/>
            <person name="Barnes I."/>
            <person name="Buitendag C."/>
            <person name="Ceriani C."/>
            <person name="Del Mar Angel L."/>
            <person name="du Plessis D."/>
            <person name="Fuchs T."/>
            <person name="Gasser K."/>
            <person name="Kramer D."/>
            <person name="Li W."/>
            <person name="Munsamy K."/>
            <person name="Piso A."/>
            <person name="Price J.L."/>
            <person name="Sonnekus B."/>
            <person name="Thomas C."/>
            <person name="van der Nest A."/>
            <person name="van Dijk A."/>
            <person name="van Heerden A."/>
            <person name="van Vuuren N."/>
            <person name="Yilmaz N."/>
            <person name="Duong T.A."/>
            <person name="van der Merwe N.A."/>
            <person name="Wingfield M.J."/>
            <person name="Wingfield B.D."/>
        </authorList>
    </citation>
    <scope>NUCLEOTIDE SEQUENCE [LARGE SCALE GENOMIC DNA]</scope>
    <source>
        <strain evidence="6 7">CMW 12675</strain>
    </source>
</reference>
<keyword evidence="2" id="KW-0805">Transcription regulation</keyword>
<name>A0ABR3YN72_9PEZI</name>
<evidence type="ECO:0000313" key="6">
    <source>
        <dbReference type="EMBL" id="KAL1889297.1"/>
    </source>
</evidence>
<evidence type="ECO:0000256" key="4">
    <source>
        <dbReference type="ARBA" id="ARBA00023242"/>
    </source>
</evidence>
<proteinExistence type="predicted"/>
<keyword evidence="4" id="KW-0539">Nucleus</keyword>
<keyword evidence="3" id="KW-0804">Transcription</keyword>